<dbReference type="Pfam" id="PF00989">
    <property type="entry name" value="PAS"/>
    <property type="match status" value="1"/>
</dbReference>
<dbReference type="SMART" id="SM00471">
    <property type="entry name" value="HDc"/>
    <property type="match status" value="1"/>
</dbReference>
<dbReference type="PROSITE" id="PS51845">
    <property type="entry name" value="PDEASE_I_2"/>
    <property type="match status" value="1"/>
</dbReference>
<organism evidence="9 10">
    <name type="scientific">Anopheles albimanus</name>
    <name type="common">New world malaria mosquito</name>
    <dbReference type="NCBI Taxonomy" id="7167"/>
    <lineage>
        <taxon>Eukaryota</taxon>
        <taxon>Metazoa</taxon>
        <taxon>Ecdysozoa</taxon>
        <taxon>Arthropoda</taxon>
        <taxon>Hexapoda</taxon>
        <taxon>Insecta</taxon>
        <taxon>Pterygota</taxon>
        <taxon>Neoptera</taxon>
        <taxon>Endopterygota</taxon>
        <taxon>Diptera</taxon>
        <taxon>Nematocera</taxon>
        <taxon>Culicoidea</taxon>
        <taxon>Culicidae</taxon>
        <taxon>Anophelinae</taxon>
        <taxon>Anopheles</taxon>
    </lineage>
</organism>
<dbReference type="SUPFAM" id="SSF109604">
    <property type="entry name" value="HD-domain/PDEase-like"/>
    <property type="match status" value="1"/>
</dbReference>
<evidence type="ECO:0000256" key="2">
    <source>
        <dbReference type="ARBA" id="ARBA00004703"/>
    </source>
</evidence>
<dbReference type="InterPro" id="IPR002073">
    <property type="entry name" value="PDEase_catalytic_dom"/>
</dbReference>
<feature type="region of interest" description="Disordered" evidence="8">
    <location>
        <begin position="163"/>
        <end position="183"/>
    </location>
</feature>
<dbReference type="GO" id="GO:0046872">
    <property type="term" value="F:metal ion binding"/>
    <property type="evidence" value="ECO:0007669"/>
    <property type="project" value="UniProtKB-KW"/>
</dbReference>
<dbReference type="GO" id="GO:0004115">
    <property type="term" value="F:3',5'-cyclic-AMP phosphodiesterase activity"/>
    <property type="evidence" value="ECO:0007669"/>
    <property type="project" value="UniProtKB-EC"/>
</dbReference>
<dbReference type="InterPro" id="IPR057304">
    <property type="entry name" value="PDE8-like_REC_N"/>
</dbReference>
<feature type="region of interest" description="Disordered" evidence="8">
    <location>
        <begin position="1"/>
        <end position="85"/>
    </location>
</feature>
<feature type="compositionally biased region" description="Low complexity" evidence="8">
    <location>
        <begin position="172"/>
        <end position="183"/>
    </location>
</feature>
<evidence type="ECO:0000256" key="6">
    <source>
        <dbReference type="ARBA" id="ARBA00022801"/>
    </source>
</evidence>
<name>A0A182FGD7_ANOAL</name>
<dbReference type="FunFam" id="3.30.450.20:FF:000096">
    <property type="entry name" value="High affinity cAMP-specific and IBMX-insensitive 3',5'-cyclic phosphodiesterase 8"/>
    <property type="match status" value="1"/>
</dbReference>
<dbReference type="Proteomes" id="UP000069272">
    <property type="component" value="Chromosome 3L"/>
</dbReference>
<evidence type="ECO:0000256" key="8">
    <source>
        <dbReference type="SAM" id="MobiDB-lite"/>
    </source>
</evidence>
<dbReference type="AlphaFoldDB" id="A0A182FGD7"/>
<dbReference type="VEuPathDB" id="VectorBase:AALB005578"/>
<dbReference type="EnsemblMetazoa" id="AALB005578-RA">
    <property type="protein sequence ID" value="AALB005578-PA"/>
    <property type="gene ID" value="AALB005578"/>
</dbReference>
<dbReference type="InterPro" id="IPR035965">
    <property type="entry name" value="PAS-like_dom_sf"/>
</dbReference>
<evidence type="ECO:0000313" key="9">
    <source>
        <dbReference type="EnsemblMetazoa" id="AALB005578-PA"/>
    </source>
</evidence>
<evidence type="ECO:0000256" key="7">
    <source>
        <dbReference type="ARBA" id="ARBA00023149"/>
    </source>
</evidence>
<dbReference type="Gene3D" id="3.30.450.20">
    <property type="entry name" value="PAS domain"/>
    <property type="match status" value="1"/>
</dbReference>
<sequence>MKAFFRKNKSKSMESLYKPPPAKCDVLTVKQLHTFPQTSEQTPRTHRRYSLFGTRSSSNTTPSTEETPSTEPSSSTGSKDRSASVGQPIATWDFEAPVNLVTLLTPPADDEHVFEECDDSHRMVNGRDSTPPIATAYQRHPARPMNLSPDWMPQDREYAAVDETGGEHRLHSPASPTSTSSSPHVFWPRAYGRRSHHSWRPAAAFEEILEEPRDESPTLSGREWRRFDAFRCLPVDAIDPACRQQVLANYDVQFYEYEAGEAHHPEPSEPPAVTVSSEVAPSTSVGGKGSSPSDQKPDEHQLAETTPLGTTVQEERLQQAPYLPSIKGYYEGILALSNELAEKISEVVKRLVSDLKFPNLLPPNPAIKILIAFCKNDPVFEALVNASHRLSFEPTFVKSAEAAIDAFQNPTAGGHHIIIVDARYPRIIEAEALGRSIRNSKGSQHTTMVAVVKKSVFEKDDTAVISLLDVGYNRCIIESPHVSICSSELRQIQHSLVRPQNVISTQQALYTALHRSREAVIITDDTLRAQYANRASERVLNMKLDEIVGRSLGDLVTADISNILSHTSRYKDYDGYLTTRRKSQESSQIHVRAVPVSCIGRNPTHLVLILESSASALASISAAGEALQTLPQGKEVARGSLHSIRRPSFDVRSIASDGLRRTSLVKLSSLPLEAPITKVLSLLAQVQENCSLEEAKLLDRVMEFLKREGLYSPQMKEIRPDDPVATDLIGALLTQGPTNILSSRRSSNDSIIRGGGRPSTGSIVFNKTKESSLLSDLLHTALDWDFEIFKLEELTDKRPLVCLGLELFRRFDVYNTFNCDEMTFKLWLIEMEKNYHSENTYHNSTHAADVMQATAVYLQQLSNRELKIMDRMDEATALIAAATHDIDHPGRSSAFLCNSDDMLAVLYNDICVLESHHAATTFRLTLADDKINIFKHLDRDSYKLARSIIVDMILATEMTRHFEHLAKFVSVFGTDVESKEPLPPDNDDNQILVRRMLIKCADVSNPTRPLRFCVEWARRIAEEYFMQTDEEKRKALPIVMPMFDRTTCSISKSQIGFIEYIIHDMMDAWNSFIEMPEIIRYMEFNYSQWKLFEEQGINTLSDIKRKQLSLAEEPSSIISLEEKF</sequence>
<dbReference type="Pfam" id="PF00233">
    <property type="entry name" value="PDEase_I"/>
    <property type="match status" value="1"/>
</dbReference>
<feature type="compositionally biased region" description="Polar residues" evidence="8">
    <location>
        <begin position="274"/>
        <end position="294"/>
    </location>
</feature>
<accession>A0A182FGD7</accession>
<dbReference type="STRING" id="7167.A0A182FGD7"/>
<keyword evidence="5" id="KW-0479">Metal-binding</keyword>
<evidence type="ECO:0000256" key="3">
    <source>
        <dbReference type="ARBA" id="ARBA00006437"/>
    </source>
</evidence>
<reference evidence="9 10" key="1">
    <citation type="journal article" date="2017" name="G3 (Bethesda)">
        <title>The Physical Genome Mapping of Anopheles albimanus Corrected Scaffold Misassemblies and Identified Interarm Rearrangements in Genus Anopheles.</title>
        <authorList>
            <person name="Artemov G.N."/>
            <person name="Peery A.N."/>
            <person name="Jiang X."/>
            <person name="Tu Z."/>
            <person name="Stegniy V.N."/>
            <person name="Sharakhova M.V."/>
            <person name="Sharakhov I.V."/>
        </authorList>
    </citation>
    <scope>NUCLEOTIDE SEQUENCE [LARGE SCALE GENOMIC DNA]</scope>
    <source>
        <strain evidence="9 10">ALBI9_A</strain>
    </source>
</reference>
<dbReference type="PRINTS" id="PR00387">
    <property type="entry name" value="PDIESTERASE1"/>
</dbReference>
<dbReference type="GO" id="GO:0006355">
    <property type="term" value="P:regulation of DNA-templated transcription"/>
    <property type="evidence" value="ECO:0007669"/>
    <property type="project" value="InterPro"/>
</dbReference>
<dbReference type="InterPro" id="IPR000014">
    <property type="entry name" value="PAS"/>
</dbReference>
<feature type="region of interest" description="Disordered" evidence="8">
    <location>
        <begin position="261"/>
        <end position="301"/>
    </location>
</feature>
<evidence type="ECO:0000256" key="4">
    <source>
        <dbReference type="ARBA" id="ARBA00012276"/>
    </source>
</evidence>
<evidence type="ECO:0000313" key="10">
    <source>
        <dbReference type="Proteomes" id="UP000069272"/>
    </source>
</evidence>
<feature type="compositionally biased region" description="Basic residues" evidence="8">
    <location>
        <begin position="1"/>
        <end position="10"/>
    </location>
</feature>
<protein>
    <recommendedName>
        <fullName evidence="4">3',5'-cyclic-AMP phosphodiesterase</fullName>
        <ecNumber evidence="4">3.1.4.53</ecNumber>
    </recommendedName>
</protein>
<comment type="similarity">
    <text evidence="3">Belongs to the cyclic nucleotide phosphodiesterase family. PDE8 subfamily.</text>
</comment>
<keyword evidence="7" id="KW-0114">cAMP</keyword>
<dbReference type="CDD" id="cd00130">
    <property type="entry name" value="PAS"/>
    <property type="match status" value="1"/>
</dbReference>
<dbReference type="InterPro" id="IPR013767">
    <property type="entry name" value="PAS_fold"/>
</dbReference>
<dbReference type="GO" id="GO:0007165">
    <property type="term" value="P:signal transduction"/>
    <property type="evidence" value="ECO:0007669"/>
    <property type="project" value="InterPro"/>
</dbReference>
<proteinExistence type="inferred from homology"/>
<dbReference type="SUPFAM" id="SSF55785">
    <property type="entry name" value="PYP-like sensor domain (PAS domain)"/>
    <property type="match status" value="1"/>
</dbReference>
<dbReference type="Pfam" id="PF23198">
    <property type="entry name" value="PDE8A_N"/>
    <property type="match status" value="1"/>
</dbReference>
<dbReference type="VEuPathDB" id="VectorBase:AALB20_035800"/>
<comment type="pathway">
    <text evidence="2">Purine metabolism; 3',5'-cyclic AMP degradation; AMP from 3',5'-cyclic AMP: step 1/1.</text>
</comment>
<dbReference type="PANTHER" id="PTHR11347">
    <property type="entry name" value="CYCLIC NUCLEOTIDE PHOSPHODIESTERASE"/>
    <property type="match status" value="1"/>
</dbReference>
<dbReference type="FunFam" id="1.10.1300.10:FF:000002">
    <property type="entry name" value="Phosphodiesterase"/>
    <property type="match status" value="1"/>
</dbReference>
<dbReference type="Gene3D" id="1.10.1300.10">
    <property type="entry name" value="3'5'-cyclic nucleotide phosphodiesterase, catalytic domain"/>
    <property type="match status" value="1"/>
</dbReference>
<dbReference type="EC" id="3.1.4.53" evidence="4"/>
<keyword evidence="6" id="KW-0378">Hydrolase</keyword>
<comment type="cofactor">
    <cofactor evidence="1">
        <name>a divalent metal cation</name>
        <dbReference type="ChEBI" id="CHEBI:60240"/>
    </cofactor>
</comment>
<dbReference type="InterPro" id="IPR003607">
    <property type="entry name" value="HD/PDEase_dom"/>
</dbReference>
<dbReference type="InterPro" id="IPR023088">
    <property type="entry name" value="PDEase"/>
</dbReference>
<keyword evidence="10" id="KW-1185">Reference proteome</keyword>
<feature type="compositionally biased region" description="Low complexity" evidence="8">
    <location>
        <begin position="56"/>
        <end position="76"/>
    </location>
</feature>
<evidence type="ECO:0000256" key="1">
    <source>
        <dbReference type="ARBA" id="ARBA00001968"/>
    </source>
</evidence>
<dbReference type="PROSITE" id="PS50112">
    <property type="entry name" value="PAS"/>
    <property type="match status" value="1"/>
</dbReference>
<evidence type="ECO:0000256" key="5">
    <source>
        <dbReference type="ARBA" id="ARBA00022723"/>
    </source>
</evidence>
<reference evidence="9" key="2">
    <citation type="submission" date="2022-08" db="UniProtKB">
        <authorList>
            <consortium name="EnsemblMetazoa"/>
        </authorList>
    </citation>
    <scope>IDENTIFICATION</scope>
    <source>
        <strain evidence="9">STECLA/ALBI9_A</strain>
    </source>
</reference>
<dbReference type="InterPro" id="IPR036971">
    <property type="entry name" value="PDEase_catalytic_dom_sf"/>
</dbReference>
<dbReference type="CDD" id="cd00077">
    <property type="entry name" value="HDc"/>
    <property type="match status" value="1"/>
</dbReference>